<protein>
    <submittedName>
        <fullName evidence="3">TIGR03083 family protein</fullName>
    </submittedName>
</protein>
<dbReference type="PANTHER" id="PTHR40758:SF1">
    <property type="entry name" value="CONSERVED PROTEIN"/>
    <property type="match status" value="1"/>
</dbReference>
<dbReference type="PANTHER" id="PTHR40758">
    <property type="entry name" value="CONSERVED PROTEIN"/>
    <property type="match status" value="1"/>
</dbReference>
<evidence type="ECO:0000259" key="2">
    <source>
        <dbReference type="Pfam" id="PF11716"/>
    </source>
</evidence>
<evidence type="ECO:0000313" key="4">
    <source>
        <dbReference type="Proteomes" id="UP000198716"/>
    </source>
</evidence>
<dbReference type="AlphaFoldDB" id="A0A1I1ZGB5"/>
<dbReference type="GO" id="GO:0046872">
    <property type="term" value="F:metal ion binding"/>
    <property type="evidence" value="ECO:0007669"/>
    <property type="project" value="InterPro"/>
</dbReference>
<dbReference type="InterPro" id="IPR017517">
    <property type="entry name" value="Maleyloyr_isom"/>
</dbReference>
<evidence type="ECO:0000259" key="1">
    <source>
        <dbReference type="Pfam" id="PF07398"/>
    </source>
</evidence>
<dbReference type="InterPro" id="IPR024344">
    <property type="entry name" value="MDMPI_metal-binding"/>
</dbReference>
<reference evidence="4" key="1">
    <citation type="submission" date="2016-10" db="EMBL/GenBank/DDBJ databases">
        <authorList>
            <person name="Varghese N."/>
            <person name="Submissions S."/>
        </authorList>
    </citation>
    <scope>NUCLEOTIDE SEQUENCE [LARGE SCALE GENOMIC DNA]</scope>
    <source>
        <strain evidence="4">DSM 45004</strain>
    </source>
</reference>
<dbReference type="InterPro" id="IPR010872">
    <property type="entry name" value="MDMPI_C-term_domain"/>
</dbReference>
<organism evidence="3 4">
    <name type="scientific">Actinopolyspora alba</name>
    <dbReference type="NCBI Taxonomy" id="673379"/>
    <lineage>
        <taxon>Bacteria</taxon>
        <taxon>Bacillati</taxon>
        <taxon>Actinomycetota</taxon>
        <taxon>Actinomycetes</taxon>
        <taxon>Actinopolysporales</taxon>
        <taxon>Actinopolysporaceae</taxon>
        <taxon>Actinopolyspora</taxon>
        <taxon>Actinopolyspora alba group</taxon>
    </lineage>
</organism>
<evidence type="ECO:0000313" key="3">
    <source>
        <dbReference type="EMBL" id="SFE29370.1"/>
    </source>
</evidence>
<dbReference type="Pfam" id="PF07398">
    <property type="entry name" value="MDMPI_C"/>
    <property type="match status" value="1"/>
</dbReference>
<feature type="domain" description="MDMPI C-terminal" evidence="1">
    <location>
        <begin position="196"/>
        <end position="299"/>
    </location>
</feature>
<gene>
    <name evidence="3" type="ORF">SAMN04487819_110187</name>
</gene>
<dbReference type="NCBIfam" id="TIGR03083">
    <property type="entry name" value="maleylpyruvate isomerase family mycothiol-dependent enzyme"/>
    <property type="match status" value="1"/>
</dbReference>
<feature type="domain" description="Mycothiol-dependent maleylpyruvate isomerase metal-binding" evidence="2">
    <location>
        <begin position="59"/>
        <end position="183"/>
    </location>
</feature>
<sequence length="311" mass="34559">MLFPRARRFRERSSHPVRLRSRSARRRFREKSTHGGVVRLYGVIMGALDHERYCSEIVTQAKLLGKAVDGAEPGSAVPSCPDWNLERLMLHLGGEYRWAEQIVRTRDQVEICAAHADGAPEPTGQDPASLGTWLVEGAEGLADALRAAGPGVEVWNPIAGVPWNALSWARRMTHETLLHRADAEFTVGAEFTADPELAVDALDEWMLLCALPQLSQADPELRRLLGDGNTVHLHATDVPDELAAEWLVDLTGEAITWRRAHEKATVALRGSLTGLLLAAYLRKPLSDSDLEVFGDTELLRGWLERVTVWFR</sequence>
<name>A0A1I1ZGB5_9ACTN</name>
<keyword evidence="4" id="KW-1185">Reference proteome</keyword>
<dbReference type="Proteomes" id="UP000198716">
    <property type="component" value="Unassembled WGS sequence"/>
</dbReference>
<dbReference type="Pfam" id="PF11716">
    <property type="entry name" value="MDMPI_N"/>
    <property type="match status" value="1"/>
</dbReference>
<dbReference type="EMBL" id="FOMZ01000010">
    <property type="protein sequence ID" value="SFE29370.1"/>
    <property type="molecule type" value="Genomic_DNA"/>
</dbReference>
<proteinExistence type="predicted"/>
<dbReference type="GO" id="GO:0005886">
    <property type="term" value="C:plasma membrane"/>
    <property type="evidence" value="ECO:0007669"/>
    <property type="project" value="TreeGrafter"/>
</dbReference>
<accession>A0A1I1ZGB5</accession>